<evidence type="ECO:0000313" key="5">
    <source>
        <dbReference type="EMBL" id="ORY47950.1"/>
    </source>
</evidence>
<organism evidence="5 6">
    <name type="scientific">Neocallimastix californiae</name>
    <dbReference type="NCBI Taxonomy" id="1754190"/>
    <lineage>
        <taxon>Eukaryota</taxon>
        <taxon>Fungi</taxon>
        <taxon>Fungi incertae sedis</taxon>
        <taxon>Chytridiomycota</taxon>
        <taxon>Chytridiomycota incertae sedis</taxon>
        <taxon>Neocallimastigomycetes</taxon>
        <taxon>Neocallimastigales</taxon>
        <taxon>Neocallimastigaceae</taxon>
        <taxon>Neocallimastix</taxon>
    </lineage>
</organism>
<reference evidence="5 6" key="1">
    <citation type="submission" date="2016-08" db="EMBL/GenBank/DDBJ databases">
        <title>A Parts List for Fungal Cellulosomes Revealed by Comparative Genomics.</title>
        <authorList>
            <consortium name="DOE Joint Genome Institute"/>
            <person name="Haitjema C.H."/>
            <person name="Gilmore S.P."/>
            <person name="Henske J.K."/>
            <person name="Solomon K.V."/>
            <person name="De Groot R."/>
            <person name="Kuo A."/>
            <person name="Mondo S.J."/>
            <person name="Salamov A.A."/>
            <person name="Labutti K."/>
            <person name="Zhao Z."/>
            <person name="Chiniquy J."/>
            <person name="Barry K."/>
            <person name="Brewer H.M."/>
            <person name="Purvine S.O."/>
            <person name="Wright A.T."/>
            <person name="Boxma B."/>
            <person name="Van Alen T."/>
            <person name="Hackstein J.H."/>
            <person name="Baker S.E."/>
            <person name="Grigoriev I.V."/>
            <person name="O'Malley M.A."/>
        </authorList>
    </citation>
    <scope>NUCLEOTIDE SEQUENCE [LARGE SCALE GENOMIC DNA]</scope>
    <source>
        <strain evidence="5 6">G1</strain>
    </source>
</reference>
<dbReference type="GO" id="GO:0016787">
    <property type="term" value="F:hydrolase activity"/>
    <property type="evidence" value="ECO:0007669"/>
    <property type="project" value="UniProtKB-KW"/>
</dbReference>
<gene>
    <name evidence="5" type="ORF">LY90DRAFT_360776</name>
</gene>
<proteinExistence type="predicted"/>
<feature type="domain" description="CBM10" evidence="4">
    <location>
        <begin position="44"/>
        <end position="79"/>
    </location>
</feature>
<dbReference type="AlphaFoldDB" id="A0A1Y2CLS2"/>
<feature type="domain" description="CBM10" evidence="4">
    <location>
        <begin position="1"/>
        <end position="37"/>
    </location>
</feature>
<evidence type="ECO:0000256" key="1">
    <source>
        <dbReference type="ARBA" id="ARBA00022729"/>
    </source>
</evidence>
<keyword evidence="2" id="KW-0677">Repeat</keyword>
<dbReference type="OrthoDB" id="10283607at2759"/>
<dbReference type="InterPro" id="IPR009034">
    <property type="entry name" value="Dockerin_dom_fun_sf"/>
</dbReference>
<evidence type="ECO:0000256" key="2">
    <source>
        <dbReference type="ARBA" id="ARBA00022737"/>
    </source>
</evidence>
<protein>
    <recommendedName>
        <fullName evidence="4">CBM10 domain-containing protein</fullName>
    </recommendedName>
</protein>
<accession>A0A1Y2CLS2</accession>
<sequence>CWSEELGYPCCTSSCHVYSFDTDGQWGYEDNHWCGIPSSCDQEKCWSKKLGYNCCQGCQAYEVDSNGKWGYENNEWCGI</sequence>
<evidence type="ECO:0000259" key="4">
    <source>
        <dbReference type="PROSITE" id="PS51763"/>
    </source>
</evidence>
<dbReference type="Pfam" id="PF02013">
    <property type="entry name" value="CBM_10"/>
    <property type="match status" value="2"/>
</dbReference>
<feature type="non-terminal residue" evidence="5">
    <location>
        <position position="1"/>
    </location>
</feature>
<dbReference type="EMBL" id="MCOG01000103">
    <property type="protein sequence ID" value="ORY47950.1"/>
    <property type="molecule type" value="Genomic_DNA"/>
</dbReference>
<keyword evidence="3" id="KW-0378">Hydrolase</keyword>
<feature type="non-terminal residue" evidence="5">
    <location>
        <position position="79"/>
    </location>
</feature>
<evidence type="ECO:0000313" key="6">
    <source>
        <dbReference type="Proteomes" id="UP000193920"/>
    </source>
</evidence>
<keyword evidence="6" id="KW-1185">Reference proteome</keyword>
<dbReference type="Gene3D" id="3.90.1220.10">
    <property type="entry name" value="Cellulose docking domain, dockering"/>
    <property type="match status" value="2"/>
</dbReference>
<name>A0A1Y2CLS2_9FUNG</name>
<keyword evidence="1" id="KW-0732">Signal</keyword>
<evidence type="ECO:0000256" key="3">
    <source>
        <dbReference type="ARBA" id="ARBA00022801"/>
    </source>
</evidence>
<dbReference type="SUPFAM" id="SSF64571">
    <property type="entry name" value="Cellulose docking domain, dockering"/>
    <property type="match status" value="2"/>
</dbReference>
<dbReference type="InterPro" id="IPR002883">
    <property type="entry name" value="CBM10/Dockerin_dom"/>
</dbReference>
<dbReference type="Proteomes" id="UP000193920">
    <property type="component" value="Unassembled WGS sequence"/>
</dbReference>
<dbReference type="PROSITE" id="PS51763">
    <property type="entry name" value="CBM10"/>
    <property type="match status" value="2"/>
</dbReference>
<comment type="caution">
    <text evidence="5">The sequence shown here is derived from an EMBL/GenBank/DDBJ whole genome shotgun (WGS) entry which is preliminary data.</text>
</comment>